<dbReference type="InterPro" id="IPR001005">
    <property type="entry name" value="SANT/Myb"/>
</dbReference>
<dbReference type="EMBL" id="CP126663">
    <property type="protein sequence ID" value="WKA06520.1"/>
    <property type="molecule type" value="Genomic_DNA"/>
</dbReference>
<keyword evidence="3" id="KW-0539">Nucleus</keyword>
<accession>A0ABY9DFP0</accession>
<feature type="domain" description="Myb-like" evidence="4">
    <location>
        <begin position="10"/>
        <end position="64"/>
    </location>
</feature>
<evidence type="ECO:0000259" key="4">
    <source>
        <dbReference type="PROSITE" id="PS50090"/>
    </source>
</evidence>
<keyword evidence="2" id="KW-0238">DNA-binding</keyword>
<evidence type="ECO:0000259" key="5">
    <source>
        <dbReference type="PROSITE" id="PS51294"/>
    </source>
</evidence>
<name>A0ABY9DFP0_VITVI</name>
<dbReference type="PANTHER" id="PTHR10641:SF1287">
    <property type="entry name" value="TRANSCRIPTION FACTOR MYB93"/>
    <property type="match status" value="1"/>
</dbReference>
<dbReference type="Gene3D" id="1.10.10.60">
    <property type="entry name" value="Homeodomain-like"/>
    <property type="match status" value="2"/>
</dbReference>
<evidence type="ECO:0000256" key="1">
    <source>
        <dbReference type="ARBA" id="ARBA00004123"/>
    </source>
</evidence>
<dbReference type="PANTHER" id="PTHR10641">
    <property type="entry name" value="MYB FAMILY TRANSCRIPTION FACTOR"/>
    <property type="match status" value="1"/>
</dbReference>
<dbReference type="SMART" id="SM00717">
    <property type="entry name" value="SANT"/>
    <property type="match status" value="2"/>
</dbReference>
<evidence type="ECO:0000256" key="3">
    <source>
        <dbReference type="ARBA" id="ARBA00023242"/>
    </source>
</evidence>
<dbReference type="InterPro" id="IPR009057">
    <property type="entry name" value="Homeodomain-like_sf"/>
</dbReference>
<feature type="domain" description="Myb-like" evidence="4">
    <location>
        <begin position="65"/>
        <end position="115"/>
    </location>
</feature>
<dbReference type="InterPro" id="IPR015495">
    <property type="entry name" value="Myb_TF_plants"/>
</dbReference>
<comment type="subcellular location">
    <subcellularLocation>
        <location evidence="1">Nucleus</location>
    </subcellularLocation>
</comment>
<dbReference type="Pfam" id="PF00249">
    <property type="entry name" value="Myb_DNA-binding"/>
    <property type="match status" value="2"/>
</dbReference>
<dbReference type="SUPFAM" id="SSF46689">
    <property type="entry name" value="Homeodomain-like"/>
    <property type="match status" value="1"/>
</dbReference>
<feature type="domain" description="HTH myb-type" evidence="5">
    <location>
        <begin position="15"/>
        <end position="64"/>
    </location>
</feature>
<sequence length="233" mass="26320">MAGSLQAHEQSGLEKRQWTPREDRKLLSYMEGRDHKSVRWTEVPNVAGLNRCRKSCWLRWTKYLKPGIKRGKFSEEEENLIIKLHSQIGNKWAMMARYLHPRTDNEIKNYYNTHLKNLPSSTQTPLHGVCLISTDPAGPGQTRGFNYQAMENPTVLYNNHAADPGVYSLYGNVPNEGSTPALMVSVENVITPPAEEFSPLEAWLEEFLSEDQTGETSNSFGGDTALVQHTSIV</sequence>
<dbReference type="CDD" id="cd00167">
    <property type="entry name" value="SANT"/>
    <property type="match status" value="2"/>
</dbReference>
<dbReference type="Proteomes" id="UP001227230">
    <property type="component" value="Chromosome 16"/>
</dbReference>
<feature type="domain" description="HTH myb-type" evidence="5">
    <location>
        <begin position="65"/>
        <end position="119"/>
    </location>
</feature>
<dbReference type="PROSITE" id="PS51294">
    <property type="entry name" value="HTH_MYB"/>
    <property type="match status" value="2"/>
</dbReference>
<proteinExistence type="predicted"/>
<reference evidence="6 7" key="1">
    <citation type="journal article" date="2023" name="Hortic Res">
        <title>The complete reference genome for grapevine (Vitis vinifera L.) genetics and breeding.</title>
        <authorList>
            <person name="Shi X."/>
            <person name="Cao S."/>
            <person name="Wang X."/>
            <person name="Huang S."/>
            <person name="Wang Y."/>
            <person name="Liu Z."/>
            <person name="Liu W."/>
            <person name="Leng X."/>
            <person name="Peng Y."/>
            <person name="Wang N."/>
            <person name="Wang Y."/>
            <person name="Ma Z."/>
            <person name="Xu X."/>
            <person name="Zhang F."/>
            <person name="Xue H."/>
            <person name="Zhong H."/>
            <person name="Wang Y."/>
            <person name="Zhang K."/>
            <person name="Velt A."/>
            <person name="Avia K."/>
            <person name="Holtgrawe D."/>
            <person name="Grimplet J."/>
            <person name="Matus J.T."/>
            <person name="Ware D."/>
            <person name="Wu X."/>
            <person name="Wang H."/>
            <person name="Liu C."/>
            <person name="Fang Y."/>
            <person name="Rustenholz C."/>
            <person name="Cheng Z."/>
            <person name="Xiao H."/>
            <person name="Zhou Y."/>
        </authorList>
    </citation>
    <scope>NUCLEOTIDE SEQUENCE [LARGE SCALE GENOMIC DNA]</scope>
    <source>
        <strain evidence="7">cv. Pinot noir / PN40024</strain>
        <tissue evidence="6">Leaf</tissue>
    </source>
</reference>
<evidence type="ECO:0000256" key="2">
    <source>
        <dbReference type="ARBA" id="ARBA00023125"/>
    </source>
</evidence>
<gene>
    <name evidence="6" type="ORF">VitviT2T_024416</name>
</gene>
<organism evidence="6 7">
    <name type="scientific">Vitis vinifera</name>
    <name type="common">Grape</name>
    <dbReference type="NCBI Taxonomy" id="29760"/>
    <lineage>
        <taxon>Eukaryota</taxon>
        <taxon>Viridiplantae</taxon>
        <taxon>Streptophyta</taxon>
        <taxon>Embryophyta</taxon>
        <taxon>Tracheophyta</taxon>
        <taxon>Spermatophyta</taxon>
        <taxon>Magnoliopsida</taxon>
        <taxon>eudicotyledons</taxon>
        <taxon>Gunneridae</taxon>
        <taxon>Pentapetalae</taxon>
        <taxon>rosids</taxon>
        <taxon>Vitales</taxon>
        <taxon>Vitaceae</taxon>
        <taxon>Viteae</taxon>
        <taxon>Vitis</taxon>
    </lineage>
</organism>
<dbReference type="PROSITE" id="PS50090">
    <property type="entry name" value="MYB_LIKE"/>
    <property type="match status" value="2"/>
</dbReference>
<protein>
    <submittedName>
        <fullName evidence="6">Uncharacterized protein</fullName>
    </submittedName>
</protein>
<dbReference type="InterPro" id="IPR017930">
    <property type="entry name" value="Myb_dom"/>
</dbReference>
<keyword evidence="7" id="KW-1185">Reference proteome</keyword>
<evidence type="ECO:0000313" key="6">
    <source>
        <dbReference type="EMBL" id="WKA06520.1"/>
    </source>
</evidence>
<evidence type="ECO:0000313" key="7">
    <source>
        <dbReference type="Proteomes" id="UP001227230"/>
    </source>
</evidence>